<dbReference type="AlphaFoldDB" id="A0A3M5F8V0"/>
<evidence type="ECO:0000313" key="2">
    <source>
        <dbReference type="Proteomes" id="UP000268887"/>
    </source>
</evidence>
<sequence length="50" mass="5835">MVFSMRSVMASIVAYWLLLVDKGARFKADFKRAKLKLYWACVYLAFTTHS</sequence>
<reference evidence="1 2" key="1">
    <citation type="submission" date="2018-08" db="EMBL/GenBank/DDBJ databases">
        <title>Recombination of ecologically and evolutionarily significant loci maintains genetic cohesion in the Pseudomonas syringae species complex.</title>
        <authorList>
            <person name="Dillon M."/>
            <person name="Thakur S."/>
            <person name="Almeida R.N.D."/>
            <person name="Weir B.S."/>
            <person name="Guttman D.S."/>
        </authorList>
    </citation>
    <scope>NUCLEOTIDE SEQUENCE [LARGE SCALE GENOMIC DNA]</scope>
    <source>
        <strain evidence="1 2">ICMP 13927</strain>
    </source>
</reference>
<proteinExistence type="predicted"/>
<name>A0A3M5F8V0_PSESS</name>
<organism evidence="1 2">
    <name type="scientific">Pseudomonas savastanoi</name>
    <name type="common">Pseudomonas syringae pv. savastanoi</name>
    <dbReference type="NCBI Taxonomy" id="29438"/>
    <lineage>
        <taxon>Bacteria</taxon>
        <taxon>Pseudomonadati</taxon>
        <taxon>Pseudomonadota</taxon>
        <taxon>Gammaproteobacteria</taxon>
        <taxon>Pseudomonadales</taxon>
        <taxon>Pseudomonadaceae</taxon>
        <taxon>Pseudomonas</taxon>
    </lineage>
</organism>
<protein>
    <submittedName>
        <fullName evidence="1">Uncharacterized protein</fullName>
    </submittedName>
</protein>
<comment type="caution">
    <text evidence="1">The sequence shown here is derived from an EMBL/GenBank/DDBJ whole genome shotgun (WGS) entry which is preliminary data.</text>
</comment>
<gene>
    <name evidence="1" type="ORF">ALP60_200086</name>
</gene>
<dbReference type="EMBL" id="RBSV01000464">
    <property type="protein sequence ID" value="RMS71095.1"/>
    <property type="molecule type" value="Genomic_DNA"/>
</dbReference>
<dbReference type="Proteomes" id="UP000268887">
    <property type="component" value="Unassembled WGS sequence"/>
</dbReference>
<accession>A0A3M5F8V0</accession>
<evidence type="ECO:0000313" key="1">
    <source>
        <dbReference type="EMBL" id="RMS71095.1"/>
    </source>
</evidence>